<dbReference type="InterPro" id="IPR001128">
    <property type="entry name" value="Cyt_P450"/>
</dbReference>
<dbReference type="PRINTS" id="PR00385">
    <property type="entry name" value="P450"/>
</dbReference>
<protein>
    <recommendedName>
        <fullName evidence="9">Cytochrome P450</fullName>
    </recommendedName>
</protein>
<dbReference type="InterPro" id="IPR036396">
    <property type="entry name" value="Cyt_P450_sf"/>
</dbReference>
<evidence type="ECO:0000256" key="2">
    <source>
        <dbReference type="ARBA" id="ARBA00010617"/>
    </source>
</evidence>
<evidence type="ECO:0008006" key="9">
    <source>
        <dbReference type="Google" id="ProtNLM"/>
    </source>
</evidence>
<evidence type="ECO:0000256" key="6">
    <source>
        <dbReference type="SAM" id="Phobius"/>
    </source>
</evidence>
<dbReference type="PANTHER" id="PTHR24300">
    <property type="entry name" value="CYTOCHROME P450 508A4-RELATED"/>
    <property type="match status" value="1"/>
</dbReference>
<proteinExistence type="inferred from homology"/>
<dbReference type="Proteomes" id="UP001642483">
    <property type="component" value="Unassembled WGS sequence"/>
</dbReference>
<keyword evidence="3 5" id="KW-0479">Metal-binding</keyword>
<dbReference type="Gene3D" id="1.10.630.10">
    <property type="entry name" value="Cytochrome P450"/>
    <property type="match status" value="1"/>
</dbReference>
<organism evidence="7 8">
    <name type="scientific">Clavelina lepadiformis</name>
    <name type="common">Light-bulb sea squirt</name>
    <name type="synonym">Ascidia lepadiformis</name>
    <dbReference type="NCBI Taxonomy" id="159417"/>
    <lineage>
        <taxon>Eukaryota</taxon>
        <taxon>Metazoa</taxon>
        <taxon>Chordata</taxon>
        <taxon>Tunicata</taxon>
        <taxon>Ascidiacea</taxon>
        <taxon>Aplousobranchia</taxon>
        <taxon>Clavelinidae</taxon>
        <taxon>Clavelina</taxon>
    </lineage>
</organism>
<keyword evidence="8" id="KW-1185">Reference proteome</keyword>
<dbReference type="PRINTS" id="PR00463">
    <property type="entry name" value="EP450I"/>
</dbReference>
<evidence type="ECO:0000256" key="4">
    <source>
        <dbReference type="ARBA" id="ARBA00023004"/>
    </source>
</evidence>
<reference evidence="7 8" key="1">
    <citation type="submission" date="2024-02" db="EMBL/GenBank/DDBJ databases">
        <authorList>
            <person name="Daric V."/>
            <person name="Darras S."/>
        </authorList>
    </citation>
    <scope>NUCLEOTIDE SEQUENCE [LARGE SCALE GENOMIC DNA]</scope>
</reference>
<gene>
    <name evidence="7" type="ORF">CVLEPA_LOCUS4623</name>
</gene>
<keyword evidence="6" id="KW-1133">Transmembrane helix</keyword>
<dbReference type="SUPFAM" id="SSF48264">
    <property type="entry name" value="Cytochrome P450"/>
    <property type="match status" value="1"/>
</dbReference>
<comment type="similarity">
    <text evidence="2 5">Belongs to the cytochrome P450 family.</text>
</comment>
<feature type="transmembrane region" description="Helical" evidence="6">
    <location>
        <begin position="12"/>
        <end position="32"/>
    </location>
</feature>
<keyword evidence="4 5" id="KW-0408">Iron</keyword>
<dbReference type="InterPro" id="IPR002401">
    <property type="entry name" value="Cyt_P450_E_grp-I"/>
</dbReference>
<evidence type="ECO:0000313" key="7">
    <source>
        <dbReference type="EMBL" id="CAK8674983.1"/>
    </source>
</evidence>
<keyword evidence="5" id="KW-0349">Heme</keyword>
<keyword evidence="5" id="KW-0560">Oxidoreductase</keyword>
<dbReference type="PANTHER" id="PTHR24300:SF397">
    <property type="entry name" value="CYTOCHROME P450 2U1"/>
    <property type="match status" value="1"/>
</dbReference>
<keyword evidence="5" id="KW-0503">Monooxygenase</keyword>
<dbReference type="PROSITE" id="PS00086">
    <property type="entry name" value="CYTOCHROME_P450"/>
    <property type="match status" value="1"/>
</dbReference>
<evidence type="ECO:0000256" key="3">
    <source>
        <dbReference type="ARBA" id="ARBA00022723"/>
    </source>
</evidence>
<dbReference type="Pfam" id="PF00067">
    <property type="entry name" value="p450"/>
    <property type="match status" value="1"/>
</dbReference>
<keyword evidence="6" id="KW-0472">Membrane</keyword>
<comment type="cofactor">
    <cofactor evidence="1">
        <name>heme</name>
        <dbReference type="ChEBI" id="CHEBI:30413"/>
    </cofactor>
</comment>
<sequence>MLAMSFLNDLYSSVNVVPFVAAVVGLLFLYWYQRPKNFPPGPRGIPLLGTIPFTGKYVERAAAKWSKQIYGPVMALRLGRDDVIVLNNLDSINKALVKQHTTFSGRPRNAFIEDVVKGGIVFVEGNFWKSQRKFGLLTLRGLGVGKKSMEEYVATEASYFNEAVRSENGKGFDISTLLHKAISNNICSVIFGKRYEYDDKEFEVILNRFVHVFDDPLSAAAARMVAFSPYFKKIPPFSFAQYKFLKNSAITAKFVKDIVQEHRDSYDQGNLRDFMDAFLKEQQAGGSEDFSDEQLLHYISELFIAGTETTSSTLNWALICLLHYPETQRNLRKEINRVIGAYGKVCMYHKPNMPYTNAFIQELMRYRTLAPLSVPHKTTESSELNGYFIPKGTTILPNLWAVHNDPDYWNEPDKFKPERFLDNDGQFVSSNHVIPFSVGPRHCLGEQLARTEIFIFLISLLQKFDILPDPDAKELPDINGATGGLACVPNPYRVSAKEL</sequence>
<dbReference type="EMBL" id="CAWYQH010000013">
    <property type="protein sequence ID" value="CAK8674983.1"/>
    <property type="molecule type" value="Genomic_DNA"/>
</dbReference>
<accession>A0ABP0F889</accession>
<comment type="caution">
    <text evidence="7">The sequence shown here is derived from an EMBL/GenBank/DDBJ whole genome shotgun (WGS) entry which is preliminary data.</text>
</comment>
<evidence type="ECO:0000256" key="1">
    <source>
        <dbReference type="ARBA" id="ARBA00001971"/>
    </source>
</evidence>
<evidence type="ECO:0000256" key="5">
    <source>
        <dbReference type="RuleBase" id="RU000461"/>
    </source>
</evidence>
<keyword evidence="6" id="KW-0812">Transmembrane</keyword>
<name>A0ABP0F889_CLALP</name>
<evidence type="ECO:0000313" key="8">
    <source>
        <dbReference type="Proteomes" id="UP001642483"/>
    </source>
</evidence>
<dbReference type="InterPro" id="IPR017972">
    <property type="entry name" value="Cyt_P450_CS"/>
</dbReference>
<dbReference type="InterPro" id="IPR050182">
    <property type="entry name" value="Cytochrome_P450_fam2"/>
</dbReference>